<keyword evidence="1" id="KW-0472">Membrane</keyword>
<organism evidence="2 3">
    <name type="scientific">Glossina austeni</name>
    <name type="common">Savannah tsetse fly</name>
    <dbReference type="NCBI Taxonomy" id="7395"/>
    <lineage>
        <taxon>Eukaryota</taxon>
        <taxon>Metazoa</taxon>
        <taxon>Ecdysozoa</taxon>
        <taxon>Arthropoda</taxon>
        <taxon>Hexapoda</taxon>
        <taxon>Insecta</taxon>
        <taxon>Pterygota</taxon>
        <taxon>Neoptera</taxon>
        <taxon>Endopterygota</taxon>
        <taxon>Diptera</taxon>
        <taxon>Brachycera</taxon>
        <taxon>Muscomorpha</taxon>
        <taxon>Hippoboscoidea</taxon>
        <taxon>Glossinidae</taxon>
        <taxon>Glossina</taxon>
    </lineage>
</organism>
<dbReference type="AlphaFoldDB" id="A0A1A9VMK5"/>
<keyword evidence="3" id="KW-1185">Reference proteome</keyword>
<sequence length="132" mass="14966">MTSYSDDDDDDDDDDDHEINDDILCVEHTGVRVITGIAILLNYGIKRLQCNLHWFIERQNSRIYLQVIYTTSTLVAVVVVLPPTTNLSVKHSQPGLQNGPTPQRVVSKCLPRPLVADTSTLLIKRIRWPKEL</sequence>
<feature type="transmembrane region" description="Helical" evidence="1">
    <location>
        <begin position="63"/>
        <end position="81"/>
    </location>
</feature>
<protein>
    <submittedName>
        <fullName evidence="2">Uncharacterized protein</fullName>
    </submittedName>
</protein>
<name>A0A1A9VMK5_GLOAU</name>
<evidence type="ECO:0000313" key="2">
    <source>
        <dbReference type="EnsemblMetazoa" id="GAUT041785-PA"/>
    </source>
</evidence>
<dbReference type="VEuPathDB" id="VectorBase:GAUT041785"/>
<keyword evidence="1" id="KW-0812">Transmembrane</keyword>
<keyword evidence="1" id="KW-1133">Transmembrane helix</keyword>
<proteinExistence type="predicted"/>
<evidence type="ECO:0000256" key="1">
    <source>
        <dbReference type="SAM" id="Phobius"/>
    </source>
</evidence>
<reference evidence="2" key="1">
    <citation type="submission" date="2020-05" db="UniProtKB">
        <authorList>
            <consortium name="EnsemblMetazoa"/>
        </authorList>
    </citation>
    <scope>IDENTIFICATION</scope>
    <source>
        <strain evidence="2">TTRI</strain>
    </source>
</reference>
<accession>A0A1A9VMK5</accession>
<evidence type="ECO:0000313" key="3">
    <source>
        <dbReference type="Proteomes" id="UP000078200"/>
    </source>
</evidence>
<dbReference type="EnsemblMetazoa" id="GAUT041785-RA">
    <property type="protein sequence ID" value="GAUT041785-PA"/>
    <property type="gene ID" value="GAUT041785"/>
</dbReference>
<dbReference type="Proteomes" id="UP000078200">
    <property type="component" value="Unassembled WGS sequence"/>
</dbReference>